<feature type="region of interest" description="Disordered" evidence="1">
    <location>
        <begin position="1"/>
        <end position="49"/>
    </location>
</feature>
<proteinExistence type="predicted"/>
<sequence length="49" mass="5653">MSQSKLAHWPPPQRDIAVKPHVAEPHTPQEEIVAKRPIRRGWHLKTPVT</sequence>
<dbReference type="KEGG" id="trb:HB776_07275"/>
<organism evidence="2 3">
    <name type="scientific">Tardiphaga robiniae</name>
    <dbReference type="NCBI Taxonomy" id="943830"/>
    <lineage>
        <taxon>Bacteria</taxon>
        <taxon>Pseudomonadati</taxon>
        <taxon>Pseudomonadota</taxon>
        <taxon>Alphaproteobacteria</taxon>
        <taxon>Hyphomicrobiales</taxon>
        <taxon>Nitrobacteraceae</taxon>
        <taxon>Tardiphaga</taxon>
    </lineage>
</organism>
<dbReference type="RefSeq" id="WP_158550328.1">
    <property type="nucleotide sequence ID" value="NZ_CP050292.1"/>
</dbReference>
<evidence type="ECO:0000313" key="3">
    <source>
        <dbReference type="Proteomes" id="UP000515291"/>
    </source>
</evidence>
<name>A0A7G6TWD3_9BRAD</name>
<evidence type="ECO:0000313" key="2">
    <source>
        <dbReference type="EMBL" id="QND71065.1"/>
    </source>
</evidence>
<dbReference type="Proteomes" id="UP000515291">
    <property type="component" value="Chromosome"/>
</dbReference>
<evidence type="ECO:0000256" key="1">
    <source>
        <dbReference type="SAM" id="MobiDB-lite"/>
    </source>
</evidence>
<dbReference type="AlphaFoldDB" id="A0A7G6TWD3"/>
<feature type="compositionally biased region" description="Basic and acidic residues" evidence="1">
    <location>
        <begin position="16"/>
        <end position="34"/>
    </location>
</feature>
<accession>A0A7G6TWD3</accession>
<dbReference type="EMBL" id="CP050292">
    <property type="protein sequence ID" value="QND71065.1"/>
    <property type="molecule type" value="Genomic_DNA"/>
</dbReference>
<gene>
    <name evidence="2" type="ORF">HB776_07275</name>
</gene>
<reference evidence="3" key="1">
    <citation type="journal article" date="2020" name="Mol. Plant Microbe">
        <title>Rhizobial microsymbionts of the narrowly endemic Oxytropis species growing in Kamchatka are characterized by significant genetic diversity and possess a set of genes that are associated with T3SS and T6SS secretion systems and can affect the development of symbiosis.</title>
        <authorList>
            <person name="Safronova V."/>
            <person name="Guro P."/>
            <person name="Sazanova A."/>
            <person name="Kuznetsova I."/>
            <person name="Belimov A."/>
            <person name="Yakubov V."/>
            <person name="Chirak E."/>
            <person name="Afonin A."/>
            <person name="Gogolev Y."/>
            <person name="Andronov E."/>
            <person name="Tikhonovich I."/>
        </authorList>
    </citation>
    <scope>NUCLEOTIDE SEQUENCE [LARGE SCALE GENOMIC DNA]</scope>
    <source>
        <strain evidence="3">581</strain>
    </source>
</reference>
<protein>
    <submittedName>
        <fullName evidence="2">Uncharacterized protein</fullName>
    </submittedName>
</protein>